<organism evidence="3 4">
    <name type="scientific">Rubrivivax albus</name>
    <dbReference type="NCBI Taxonomy" id="2499835"/>
    <lineage>
        <taxon>Bacteria</taxon>
        <taxon>Pseudomonadati</taxon>
        <taxon>Pseudomonadota</taxon>
        <taxon>Betaproteobacteria</taxon>
        <taxon>Burkholderiales</taxon>
        <taxon>Sphaerotilaceae</taxon>
        <taxon>Rubrivivax</taxon>
    </lineage>
</organism>
<dbReference type="AlphaFoldDB" id="A0A3S3S9X0"/>
<evidence type="ECO:0000259" key="2">
    <source>
        <dbReference type="Pfam" id="PF03781"/>
    </source>
</evidence>
<dbReference type="InterPro" id="IPR042095">
    <property type="entry name" value="SUMF_sf"/>
</dbReference>
<feature type="domain" description="Sulfatase-modifying factor enzyme-like" evidence="2">
    <location>
        <begin position="205"/>
        <end position="330"/>
    </location>
</feature>
<dbReference type="Proteomes" id="UP000288178">
    <property type="component" value="Unassembled WGS sequence"/>
</dbReference>
<keyword evidence="4" id="KW-1185">Reference proteome</keyword>
<dbReference type="SUPFAM" id="SSF56436">
    <property type="entry name" value="C-type lectin-like"/>
    <property type="match status" value="1"/>
</dbReference>
<evidence type="ECO:0000313" key="3">
    <source>
        <dbReference type="EMBL" id="RVT49287.1"/>
    </source>
</evidence>
<dbReference type="InterPro" id="IPR005532">
    <property type="entry name" value="SUMF_dom"/>
</dbReference>
<dbReference type="Pfam" id="PF03781">
    <property type="entry name" value="FGE-sulfatase"/>
    <property type="match status" value="1"/>
</dbReference>
<evidence type="ECO:0000313" key="4">
    <source>
        <dbReference type="Proteomes" id="UP000288178"/>
    </source>
</evidence>
<evidence type="ECO:0000256" key="1">
    <source>
        <dbReference type="SAM" id="MobiDB-lite"/>
    </source>
</evidence>
<protein>
    <recommendedName>
        <fullName evidence="2">Sulfatase-modifying factor enzyme-like domain-containing protein</fullName>
    </recommendedName>
</protein>
<dbReference type="InterPro" id="IPR016187">
    <property type="entry name" value="CTDL_fold"/>
</dbReference>
<proteinExistence type="predicted"/>
<reference evidence="3 4" key="1">
    <citation type="submission" date="2019-01" db="EMBL/GenBank/DDBJ databases">
        <authorList>
            <person name="Chen W.-M."/>
        </authorList>
    </citation>
    <scope>NUCLEOTIDE SEQUENCE [LARGE SCALE GENOMIC DNA]</scope>
    <source>
        <strain evidence="3 4">ICH-3</strain>
    </source>
</reference>
<dbReference type="Gene3D" id="3.90.1580.10">
    <property type="entry name" value="paralog of FGE (formylglycine-generating enzyme)"/>
    <property type="match status" value="1"/>
</dbReference>
<comment type="caution">
    <text evidence="3">The sequence shown here is derived from an EMBL/GenBank/DDBJ whole genome shotgun (WGS) entry which is preliminary data.</text>
</comment>
<feature type="compositionally biased region" description="Basic and acidic residues" evidence="1">
    <location>
        <begin position="94"/>
        <end position="103"/>
    </location>
</feature>
<dbReference type="PANTHER" id="PTHR23150">
    <property type="entry name" value="SULFATASE MODIFYING FACTOR 1, 2"/>
    <property type="match status" value="1"/>
</dbReference>
<name>A0A3S3S9X0_9BURK</name>
<dbReference type="RefSeq" id="WP_128200038.1">
    <property type="nucleotide sequence ID" value="NZ_SACT01000008.1"/>
</dbReference>
<gene>
    <name evidence="3" type="ORF">ENE75_19605</name>
</gene>
<dbReference type="PANTHER" id="PTHR23150:SF36">
    <property type="entry name" value="HERCYNINE OXYGENASE"/>
    <property type="match status" value="1"/>
</dbReference>
<accession>A0A3S3S9X0</accession>
<dbReference type="OrthoDB" id="9768004at2"/>
<feature type="region of interest" description="Disordered" evidence="1">
    <location>
        <begin position="79"/>
        <end position="112"/>
    </location>
</feature>
<dbReference type="EMBL" id="SACT01000008">
    <property type="protein sequence ID" value="RVT49287.1"/>
    <property type="molecule type" value="Genomic_DNA"/>
</dbReference>
<dbReference type="InterPro" id="IPR051043">
    <property type="entry name" value="Sulfatase_Mod_Factor_Kinase"/>
</dbReference>
<sequence length="401" mass="43816">MVPSVDDPIAARSAGRDWLSLALIDARNHTLRWLAAIASSPAGALHGAAGLPPALWLAGHAAWYADWWILRHVHAGRGEAGDPGRPRLAPAEAESDRCFHAEQRGSSAPLPDPDEVRAWMADTLEHQLDLLAAGPDNDTALYLHRQALRHEDRIGETLAVLADHLDVVDAPWPDDRRVADAPPLWLPAQTWRLGSGEGGLVPGPERWAHPVPLPETEIDSRPVSWARFAEFVADGGYDEPRWWTPTGWDWAQEAQRRAPRRLEQMGTAIVVQRRGRLQRVPAAAAVAHVTRHEAQAWCAWAGRRLPVEAEWEAAAVGAARRGFVWGEVLEWVAGPARAYPGHADPPGEIDPLPVDPGPPVAWGVLRGACALTPPRAVHPRARRFAAVDDDVLPTGFRSCAR</sequence>